<reference evidence="2 3" key="1">
    <citation type="journal article" date="2023" name="Life. Sci Alliance">
        <title>Evolutionary insights into 3D genome organization and epigenetic landscape of Vigna mungo.</title>
        <authorList>
            <person name="Junaid A."/>
            <person name="Singh B."/>
            <person name="Bhatia S."/>
        </authorList>
    </citation>
    <scope>NUCLEOTIDE SEQUENCE [LARGE SCALE GENOMIC DNA]</scope>
    <source>
        <strain evidence="2">Urdbean</strain>
    </source>
</reference>
<keyword evidence="1" id="KW-0175">Coiled coil</keyword>
<organism evidence="2 3">
    <name type="scientific">Vigna mungo</name>
    <name type="common">Black gram</name>
    <name type="synonym">Phaseolus mungo</name>
    <dbReference type="NCBI Taxonomy" id="3915"/>
    <lineage>
        <taxon>Eukaryota</taxon>
        <taxon>Viridiplantae</taxon>
        <taxon>Streptophyta</taxon>
        <taxon>Embryophyta</taxon>
        <taxon>Tracheophyta</taxon>
        <taxon>Spermatophyta</taxon>
        <taxon>Magnoliopsida</taxon>
        <taxon>eudicotyledons</taxon>
        <taxon>Gunneridae</taxon>
        <taxon>Pentapetalae</taxon>
        <taxon>rosids</taxon>
        <taxon>fabids</taxon>
        <taxon>Fabales</taxon>
        <taxon>Fabaceae</taxon>
        <taxon>Papilionoideae</taxon>
        <taxon>50 kb inversion clade</taxon>
        <taxon>NPAAA clade</taxon>
        <taxon>indigoferoid/millettioid clade</taxon>
        <taxon>Phaseoleae</taxon>
        <taxon>Vigna</taxon>
    </lineage>
</organism>
<accession>A0AAQ3S836</accession>
<evidence type="ECO:0000313" key="2">
    <source>
        <dbReference type="EMBL" id="WVZ20942.1"/>
    </source>
</evidence>
<proteinExistence type="predicted"/>
<gene>
    <name evidence="2" type="ORF">V8G54_008264</name>
</gene>
<sequence length="351" mass="39669">MDHASAYGNFSFPYNAQPPRFDMFYEPISEDILQPQGNPTSDLQGLTTQVTQLVANVNKLTRKVEEEKEAATNEAPLIASAALEFQEIKCPTTSAIVYSNPSLIDSHSTFNFDDDNSNSLMNDDCMSASVDISECVCEPYDHNYTVADFEKLVAGFSAQLSENVYCDGDESSEPHSEIDCTADVKTESIEFDVQIDFRKSKEYLKKMREAINHLLVLQYYEMDFYADVCEPEIDFTVFDHVHDVPVAVVDFNPCFDHSHITNVAFSIDRVHIHAFSVLDDCTDLNTLLDDELDAYDDRYAVFDDVKVDMADFENVCTDLGLELELEFAEFLNYVELGNEKLNGYTCLGGWL</sequence>
<feature type="coiled-coil region" evidence="1">
    <location>
        <begin position="43"/>
        <end position="74"/>
    </location>
</feature>
<evidence type="ECO:0000256" key="1">
    <source>
        <dbReference type="SAM" id="Coils"/>
    </source>
</evidence>
<evidence type="ECO:0000313" key="3">
    <source>
        <dbReference type="Proteomes" id="UP001374535"/>
    </source>
</evidence>
<name>A0AAQ3S836_VIGMU</name>
<dbReference type="EMBL" id="CP144699">
    <property type="protein sequence ID" value="WVZ20942.1"/>
    <property type="molecule type" value="Genomic_DNA"/>
</dbReference>
<protein>
    <submittedName>
        <fullName evidence="2">Uncharacterized protein</fullName>
    </submittedName>
</protein>
<dbReference type="Proteomes" id="UP001374535">
    <property type="component" value="Chromosome 2"/>
</dbReference>
<keyword evidence="3" id="KW-1185">Reference proteome</keyword>
<dbReference type="AlphaFoldDB" id="A0AAQ3S836"/>